<dbReference type="PANTHER" id="PTHR37625:SF4">
    <property type="entry name" value="OUTER MEMBRANE LIPOPROTEIN"/>
    <property type="match status" value="1"/>
</dbReference>
<dbReference type="NCBIfam" id="TIGR03352">
    <property type="entry name" value="VI_chp_3"/>
    <property type="match status" value="1"/>
</dbReference>
<evidence type="ECO:0000313" key="3">
    <source>
        <dbReference type="Proteomes" id="UP000321248"/>
    </source>
</evidence>
<gene>
    <name evidence="2" type="primary">tssJ</name>
    <name evidence="2" type="ORF">FU658_07625</name>
</gene>
<evidence type="ECO:0000256" key="1">
    <source>
        <dbReference type="SAM" id="MobiDB-lite"/>
    </source>
</evidence>
<dbReference type="Proteomes" id="UP000321248">
    <property type="component" value="Unassembled WGS sequence"/>
</dbReference>
<dbReference type="InterPro" id="IPR038706">
    <property type="entry name" value="Type_VI_SciN-like_sf"/>
</dbReference>
<evidence type="ECO:0000313" key="2">
    <source>
        <dbReference type="EMBL" id="TXK62605.1"/>
    </source>
</evidence>
<reference evidence="2 3" key="1">
    <citation type="submission" date="2019-08" db="EMBL/GenBank/DDBJ databases">
        <authorList>
            <person name="Karlyshev A.V."/>
        </authorList>
    </citation>
    <scope>NUCLEOTIDE SEQUENCE [LARGE SCALE GENOMIC DNA]</scope>
    <source>
        <strain evidence="2 3">Alg18-2.2</strain>
    </source>
</reference>
<accession>A0A5C8KRM9</accession>
<sequence length="236" mass="25451">MKVPPTTRVEPMTANGFHCGQEGRGHGTGVHARPPWTTEKPLARLFAAFALCLVLAGCTTAPRLGERLGETLEGIGLKRSNEAENETESALRLRMHAAPNLNGGSEERPLALVVKLYHLREHERFQALPFDAFLDEAAMDEALGRDLLQSREVLVLPNQRYDVLETLAPGATHLGVVALFRNPADTRWRFVFGTGDAAANGLLVGLHACAMTTTSDALVTRLGSPAHTLSATACPQ</sequence>
<feature type="region of interest" description="Disordered" evidence="1">
    <location>
        <begin position="1"/>
        <end position="32"/>
    </location>
</feature>
<proteinExistence type="predicted"/>
<dbReference type="PANTHER" id="PTHR37625">
    <property type="entry name" value="OUTER MEMBRANE LIPOPROTEIN-RELATED"/>
    <property type="match status" value="1"/>
</dbReference>
<dbReference type="EMBL" id="VRTS01000004">
    <property type="protein sequence ID" value="TXK62605.1"/>
    <property type="molecule type" value="Genomic_DNA"/>
</dbReference>
<dbReference type="InterPro" id="IPR017734">
    <property type="entry name" value="T6SS_SciN"/>
</dbReference>
<keyword evidence="3" id="KW-1185">Reference proteome</keyword>
<dbReference type="Gene3D" id="2.60.40.4150">
    <property type="entry name" value="Type VI secretion system, lipoprotein SciN"/>
    <property type="match status" value="1"/>
</dbReference>
<comment type="caution">
    <text evidence="2">The sequence shown here is derived from an EMBL/GenBank/DDBJ whole genome shotgun (WGS) entry which is preliminary data.</text>
</comment>
<protein>
    <submittedName>
        <fullName evidence="2">Type VI secretion system lipoprotein TssJ</fullName>
    </submittedName>
</protein>
<dbReference type="OrthoDB" id="7066769at2"/>
<dbReference type="AlphaFoldDB" id="A0A5C8KRM9"/>
<name>A0A5C8KRM9_9GAMM</name>
<organism evidence="2 3">
    <name type="scientific">Alkalisalibacterium limincola</name>
    <dbReference type="NCBI Taxonomy" id="2699169"/>
    <lineage>
        <taxon>Bacteria</taxon>
        <taxon>Pseudomonadati</taxon>
        <taxon>Pseudomonadota</taxon>
        <taxon>Gammaproteobacteria</taxon>
        <taxon>Lysobacterales</taxon>
        <taxon>Lysobacteraceae</taxon>
        <taxon>Alkalisalibacterium</taxon>
    </lineage>
</organism>
<dbReference type="Pfam" id="PF12790">
    <property type="entry name" value="T6SS-SciN"/>
    <property type="match status" value="1"/>
</dbReference>
<keyword evidence="2" id="KW-0449">Lipoprotein</keyword>